<accession>A0ABS8HY55</accession>
<dbReference type="InterPro" id="IPR009097">
    <property type="entry name" value="Cyclic_Pdiesterase"/>
</dbReference>
<reference evidence="4" key="1">
    <citation type="submission" date="2021-11" db="EMBL/GenBank/DDBJ databases">
        <title>Description of a new species Pelosinus isolated from the bottom sediments of Lake Baikal.</title>
        <authorList>
            <person name="Zakharyuk A."/>
        </authorList>
    </citation>
    <scope>NUCLEOTIDE SEQUENCE</scope>
    <source>
        <strain evidence="4">Bkl1</strain>
    </source>
</reference>
<name>A0ABS8HY55_9FIRM</name>
<dbReference type="RefSeq" id="WP_229537006.1">
    <property type="nucleotide sequence ID" value="NZ_JAJHJB010000049.1"/>
</dbReference>
<comment type="catalytic activity">
    <reaction evidence="2">
        <text>a 3'-end 2',3'-cyclophospho-ribonucleotide-RNA + H2O = a 3'-end 2'-phospho-ribonucleotide-RNA + H(+)</text>
        <dbReference type="Rhea" id="RHEA:11828"/>
        <dbReference type="Rhea" id="RHEA-COMP:10464"/>
        <dbReference type="Rhea" id="RHEA-COMP:17353"/>
        <dbReference type="ChEBI" id="CHEBI:15377"/>
        <dbReference type="ChEBI" id="CHEBI:15378"/>
        <dbReference type="ChEBI" id="CHEBI:83064"/>
        <dbReference type="ChEBI" id="CHEBI:173113"/>
        <dbReference type="EC" id="3.1.4.58"/>
    </reaction>
</comment>
<evidence type="ECO:0000313" key="4">
    <source>
        <dbReference type="EMBL" id="MCC5468112.1"/>
    </source>
</evidence>
<comment type="similarity">
    <text evidence="2">Belongs to the 2H phosphoesterase superfamily. ThpR family.</text>
</comment>
<protein>
    <recommendedName>
        <fullName evidence="2">RNA 2',3'-cyclic phosphodiesterase</fullName>
        <shortName evidence="2">RNA 2',3'-CPDase</shortName>
        <ecNumber evidence="2">3.1.4.58</ecNumber>
    </recommendedName>
</protein>
<dbReference type="EC" id="3.1.4.58" evidence="2"/>
<dbReference type="EMBL" id="JAJHJB010000049">
    <property type="protein sequence ID" value="MCC5468112.1"/>
    <property type="molecule type" value="Genomic_DNA"/>
</dbReference>
<evidence type="ECO:0000256" key="2">
    <source>
        <dbReference type="HAMAP-Rule" id="MF_01940"/>
    </source>
</evidence>
<feature type="domain" description="Phosphoesterase HXTX" evidence="3">
    <location>
        <begin position="7"/>
        <end position="92"/>
    </location>
</feature>
<sequence length="187" mass="21551">MRLFIGIEPPENIIAELYSLQNQLRKKVRRGRFPSKDNLHLTLQFLGETSESRVEDIIRSLQTVAKMNFPFKLSFNAHLGSFGNKNPVRVVWVGVNGEVEALLQLQTSIVGSMQELEFPAESRAYHPHITLVRNADFIDNDVLWDQERGEFNIEQLSCFNIDHFCLLSSNVEQGKRVYDIVETFKLI</sequence>
<comment type="caution">
    <text evidence="4">The sequence shown here is derived from an EMBL/GenBank/DDBJ whole genome shotgun (WGS) entry which is preliminary data.</text>
</comment>
<keyword evidence="5" id="KW-1185">Reference proteome</keyword>
<dbReference type="NCBIfam" id="TIGR02258">
    <property type="entry name" value="2_5_ligase"/>
    <property type="match status" value="1"/>
</dbReference>
<dbReference type="Pfam" id="PF02834">
    <property type="entry name" value="LigT_PEase"/>
    <property type="match status" value="1"/>
</dbReference>
<evidence type="ECO:0000313" key="5">
    <source>
        <dbReference type="Proteomes" id="UP001165492"/>
    </source>
</evidence>
<feature type="short sequence motif" description="HXTX 1" evidence="2">
    <location>
        <begin position="40"/>
        <end position="43"/>
    </location>
</feature>
<proteinExistence type="inferred from homology"/>
<keyword evidence="1 2" id="KW-0378">Hydrolase</keyword>
<gene>
    <name evidence="4" type="primary">thpR</name>
    <name evidence="4" type="ORF">LMF89_22505</name>
</gene>
<comment type="function">
    <text evidence="2">Hydrolyzes RNA 2',3'-cyclic phosphodiester to an RNA 2'-phosphomonoester.</text>
</comment>
<dbReference type="HAMAP" id="MF_01940">
    <property type="entry name" value="RNA_CPDase"/>
    <property type="match status" value="1"/>
</dbReference>
<feature type="active site" description="Proton donor" evidence="2">
    <location>
        <position position="40"/>
    </location>
</feature>
<dbReference type="InterPro" id="IPR014051">
    <property type="entry name" value="Phosphoesterase_HXTX"/>
</dbReference>
<dbReference type="InterPro" id="IPR004175">
    <property type="entry name" value="RNA_CPDase"/>
</dbReference>
<dbReference type="Gene3D" id="3.90.1140.10">
    <property type="entry name" value="Cyclic phosphodiesterase"/>
    <property type="match status" value="1"/>
</dbReference>
<dbReference type="Proteomes" id="UP001165492">
    <property type="component" value="Unassembled WGS sequence"/>
</dbReference>
<dbReference type="PANTHER" id="PTHR35561:SF1">
    <property type="entry name" value="RNA 2',3'-CYCLIC PHOSPHODIESTERASE"/>
    <property type="match status" value="1"/>
</dbReference>
<evidence type="ECO:0000256" key="1">
    <source>
        <dbReference type="ARBA" id="ARBA00022801"/>
    </source>
</evidence>
<feature type="active site" description="Proton acceptor" evidence="2">
    <location>
        <position position="128"/>
    </location>
</feature>
<organism evidence="4 5">
    <name type="scientific">Pelosinus baikalensis</name>
    <dbReference type="NCBI Taxonomy" id="2892015"/>
    <lineage>
        <taxon>Bacteria</taxon>
        <taxon>Bacillati</taxon>
        <taxon>Bacillota</taxon>
        <taxon>Negativicutes</taxon>
        <taxon>Selenomonadales</taxon>
        <taxon>Sporomusaceae</taxon>
        <taxon>Pelosinus</taxon>
    </lineage>
</organism>
<feature type="short sequence motif" description="HXTX 2" evidence="2">
    <location>
        <begin position="128"/>
        <end position="131"/>
    </location>
</feature>
<dbReference type="PANTHER" id="PTHR35561">
    <property type="entry name" value="RNA 2',3'-CYCLIC PHOSPHODIESTERASE"/>
    <property type="match status" value="1"/>
</dbReference>
<dbReference type="SUPFAM" id="SSF55144">
    <property type="entry name" value="LigT-like"/>
    <property type="match status" value="1"/>
</dbReference>
<evidence type="ECO:0000259" key="3">
    <source>
        <dbReference type="Pfam" id="PF02834"/>
    </source>
</evidence>